<organism evidence="2 3">
    <name type="scientific">Methylobacterium gregans</name>
    <dbReference type="NCBI Taxonomy" id="374424"/>
    <lineage>
        <taxon>Bacteria</taxon>
        <taxon>Pseudomonadati</taxon>
        <taxon>Pseudomonadota</taxon>
        <taxon>Alphaproteobacteria</taxon>
        <taxon>Hyphomicrobiales</taxon>
        <taxon>Methylobacteriaceae</taxon>
        <taxon>Methylobacterium</taxon>
    </lineage>
</organism>
<keyword evidence="3" id="KW-1185">Reference proteome</keyword>
<dbReference type="PANTHER" id="PTHR13696">
    <property type="entry name" value="P-LOOP CONTAINING NUCLEOSIDE TRIPHOSPHATE HYDROLASE"/>
    <property type="match status" value="1"/>
</dbReference>
<evidence type="ECO:0000313" key="2">
    <source>
        <dbReference type="EMBL" id="GJD80271.1"/>
    </source>
</evidence>
<dbReference type="Gene3D" id="3.40.50.300">
    <property type="entry name" value="P-loop containing nucleotide triphosphate hydrolases"/>
    <property type="match status" value="1"/>
</dbReference>
<dbReference type="InterPro" id="IPR002586">
    <property type="entry name" value="CobQ/CobB/MinD/ParA_Nub-bd_dom"/>
</dbReference>
<dbReference type="EMBL" id="BPQM01000090">
    <property type="protein sequence ID" value="GJD80271.1"/>
    <property type="molecule type" value="Genomic_DNA"/>
</dbReference>
<dbReference type="RefSeq" id="WP_238304129.1">
    <property type="nucleotide sequence ID" value="NZ_BPQM01000090.1"/>
</dbReference>
<dbReference type="SUPFAM" id="SSF52540">
    <property type="entry name" value="P-loop containing nucleoside triphosphate hydrolases"/>
    <property type="match status" value="1"/>
</dbReference>
<feature type="domain" description="CobQ/CobB/MinD/ParA nucleotide binding" evidence="1">
    <location>
        <begin position="24"/>
        <end position="138"/>
    </location>
</feature>
<dbReference type="Pfam" id="PF01656">
    <property type="entry name" value="CbiA"/>
    <property type="match status" value="1"/>
</dbReference>
<reference evidence="2" key="1">
    <citation type="journal article" date="2016" name="Front. Microbiol.">
        <title>Genome Sequence of the Piezophilic, Mesophilic Sulfate-Reducing Bacterium Desulfovibrio indicus J2T.</title>
        <authorList>
            <person name="Cao J."/>
            <person name="Maignien L."/>
            <person name="Shao Z."/>
            <person name="Alain K."/>
            <person name="Jebbar M."/>
        </authorList>
    </citation>
    <scope>NUCLEOTIDE SEQUENCE</scope>
    <source>
        <strain evidence="2">NBRC 103626</strain>
    </source>
</reference>
<reference evidence="2" key="2">
    <citation type="submission" date="2021-08" db="EMBL/GenBank/DDBJ databases">
        <authorList>
            <person name="Tani A."/>
            <person name="Ola A."/>
            <person name="Ogura Y."/>
            <person name="Katsura K."/>
            <person name="Hayashi T."/>
        </authorList>
    </citation>
    <scope>NUCLEOTIDE SEQUENCE</scope>
    <source>
        <strain evidence="2">NBRC 103626</strain>
    </source>
</reference>
<dbReference type="InterPro" id="IPR050678">
    <property type="entry name" value="DNA_Partitioning_ATPase"/>
</dbReference>
<dbReference type="PANTHER" id="PTHR13696:SF96">
    <property type="entry name" value="COBQ_COBB_MIND_PARA NUCLEOTIDE BINDING DOMAIN-CONTAINING PROTEIN"/>
    <property type="match status" value="1"/>
</dbReference>
<protein>
    <submittedName>
        <fullName evidence="2">Iron-sulfur cluster carrier protein</fullName>
    </submittedName>
</protein>
<dbReference type="PIRSF" id="PIRSF009320">
    <property type="entry name" value="Nuc_binding_HP_1000"/>
    <property type="match status" value="1"/>
</dbReference>
<sequence>MSGGAHGAVFGAASAATHGGLRVIALAVQKGGTGKTTLAASLAVAAAQAGERVTAFDLDPQGSLAGWGAMRPRGNPVIDRIRPWEIGQMAEILGQLDADGGTLAILDTAGSAAGDAALALRLADLVLIPIRPSRLDLMAAQPTIRAMAKQGMRERVGLVLNQCPPPPSPRAALYAQQLAALGVLAEPALIQRVDHQDALALGAGVTEHAPDGPAAEEIRALWAWAARRIGRA</sequence>
<evidence type="ECO:0000259" key="1">
    <source>
        <dbReference type="Pfam" id="PF01656"/>
    </source>
</evidence>
<dbReference type="Proteomes" id="UP001055108">
    <property type="component" value="Unassembled WGS sequence"/>
</dbReference>
<name>A0AA37HRH4_9HYPH</name>
<comment type="caution">
    <text evidence="2">The sequence shown here is derived from an EMBL/GenBank/DDBJ whole genome shotgun (WGS) entry which is preliminary data.</text>
</comment>
<evidence type="ECO:0000313" key="3">
    <source>
        <dbReference type="Proteomes" id="UP001055108"/>
    </source>
</evidence>
<dbReference type="AlphaFoldDB" id="A0AA37HRH4"/>
<dbReference type="InterPro" id="IPR027417">
    <property type="entry name" value="P-loop_NTPase"/>
</dbReference>
<accession>A0AA37HRH4</accession>
<proteinExistence type="predicted"/>
<gene>
    <name evidence="2" type="ORF">NBEOAGPD_3512</name>
</gene>